<protein>
    <submittedName>
        <fullName evidence="8">Radical SAM protein, TIGR01212 family</fullName>
    </submittedName>
</protein>
<dbReference type="SUPFAM" id="SSF102114">
    <property type="entry name" value="Radical SAM enzymes"/>
    <property type="match status" value="1"/>
</dbReference>
<keyword evidence="2" id="KW-0004">4Fe-4S</keyword>
<name>S0G7K2_9BACT</name>
<dbReference type="RefSeq" id="WP_006963588.1">
    <property type="nucleotide sequence ID" value="NZ_APJX01000001.1"/>
</dbReference>
<feature type="domain" description="Radical SAM core" evidence="7">
    <location>
        <begin position="20"/>
        <end position="270"/>
    </location>
</feature>
<dbReference type="PROSITE" id="PS51918">
    <property type="entry name" value="RADICAL_SAM"/>
    <property type="match status" value="1"/>
</dbReference>
<dbReference type="GO" id="GO:0046872">
    <property type="term" value="F:metal ion binding"/>
    <property type="evidence" value="ECO:0007669"/>
    <property type="project" value="UniProtKB-KW"/>
</dbReference>
<keyword evidence="9" id="KW-1185">Reference proteome</keyword>
<dbReference type="Proteomes" id="UP000014216">
    <property type="component" value="Unassembled WGS sequence"/>
</dbReference>
<dbReference type="InterPro" id="IPR032432">
    <property type="entry name" value="Radical_SAM_C"/>
</dbReference>
<dbReference type="SFLD" id="SFLDS00029">
    <property type="entry name" value="Radical_SAM"/>
    <property type="match status" value="1"/>
</dbReference>
<dbReference type="PANTHER" id="PTHR11135:SF1">
    <property type="entry name" value="PROTEIN YHCC"/>
    <property type="match status" value="1"/>
</dbReference>
<dbReference type="InterPro" id="IPR005911">
    <property type="entry name" value="YhcC-like"/>
</dbReference>
<dbReference type="SMART" id="SM00729">
    <property type="entry name" value="Elp3"/>
    <property type="match status" value="1"/>
</dbReference>
<dbReference type="InterPro" id="IPR039661">
    <property type="entry name" value="ELP3"/>
</dbReference>
<reference evidence="8 9" key="1">
    <citation type="journal article" date="2013" name="Genome Announc.">
        <title>Draft Genome Sequence of Desulfotignum phosphitoxidans DSM 13687 Strain FiPS-3.</title>
        <authorList>
            <person name="Poehlein A."/>
            <person name="Daniel R."/>
            <person name="Simeonova D.D."/>
        </authorList>
    </citation>
    <scope>NUCLEOTIDE SEQUENCE [LARGE SCALE GENOMIC DNA]</scope>
    <source>
        <strain evidence="8 9">DSM 13687</strain>
    </source>
</reference>
<dbReference type="Gene3D" id="3.30.750.200">
    <property type="match status" value="1"/>
</dbReference>
<keyword evidence="4" id="KW-0479">Metal-binding</keyword>
<evidence type="ECO:0000256" key="1">
    <source>
        <dbReference type="ARBA" id="ARBA00001966"/>
    </source>
</evidence>
<accession>S0G7K2</accession>
<dbReference type="PANTHER" id="PTHR11135">
    <property type="entry name" value="HISTONE ACETYLTRANSFERASE-RELATED"/>
    <property type="match status" value="1"/>
</dbReference>
<dbReference type="Pfam" id="PF04055">
    <property type="entry name" value="Radical_SAM"/>
    <property type="match status" value="1"/>
</dbReference>
<evidence type="ECO:0000313" key="9">
    <source>
        <dbReference type="Proteomes" id="UP000014216"/>
    </source>
</evidence>
<dbReference type="EMBL" id="APJX01000001">
    <property type="protein sequence ID" value="EMS80986.1"/>
    <property type="molecule type" value="Genomic_DNA"/>
</dbReference>
<proteinExistence type="predicted"/>
<dbReference type="NCBIfam" id="TIGR01212">
    <property type="entry name" value="TIGR01212 family radical SAM protein"/>
    <property type="match status" value="1"/>
</dbReference>
<comment type="caution">
    <text evidence="8">The sequence shown here is derived from an EMBL/GenBank/DDBJ whole genome shotgun (WGS) entry which is preliminary data.</text>
</comment>
<dbReference type="AlphaFoldDB" id="S0G7K2"/>
<dbReference type="Pfam" id="PF16199">
    <property type="entry name" value="Radical_SAM_C"/>
    <property type="match status" value="1"/>
</dbReference>
<keyword evidence="6" id="KW-0411">Iron-sulfur</keyword>
<evidence type="ECO:0000313" key="8">
    <source>
        <dbReference type="EMBL" id="EMS80986.1"/>
    </source>
</evidence>
<dbReference type="PATRIC" id="fig|1286635.3.peg.135"/>
<dbReference type="SFLD" id="SFLDG01091">
    <property type="entry name" value="uncharacterized_CHP01210-like"/>
    <property type="match status" value="1"/>
</dbReference>
<comment type="cofactor">
    <cofactor evidence="1">
        <name>[4Fe-4S] cluster</name>
        <dbReference type="ChEBI" id="CHEBI:49883"/>
    </cofactor>
</comment>
<keyword evidence="3" id="KW-0949">S-adenosyl-L-methionine</keyword>
<sequence>MTSMDRSKRYTDYNSYLRGMFGERVQKIAVDAGLTCPNRDGTLSSKGCIYCNAKGSGTGAFARGMGIREQIEAGKIPMMKKYKAKKFLAYFQSFTNTYTSVEIMRAMYDAAFSCEGVVGMAVGTRPDCVDERKLDLIGSYAQKYLVWLEYGLQSIHDTTLAFINRGHTLKDFENAVAMTRGKGIQICAHVILGLPGETRDMMLDTARYLADSGIHGVKIHLLYVIKDTPLDRLFLAGKYQPMTQREYVETVCDFLALLPEQMVIQRITGDPHGSELRAPVWAGRYRETFNLIQQALAHRDTFQGKKYQPKNPA</sequence>
<evidence type="ECO:0000256" key="2">
    <source>
        <dbReference type="ARBA" id="ARBA00022485"/>
    </source>
</evidence>
<dbReference type="GO" id="GO:0003824">
    <property type="term" value="F:catalytic activity"/>
    <property type="evidence" value="ECO:0007669"/>
    <property type="project" value="InterPro"/>
</dbReference>
<dbReference type="GO" id="GO:0051539">
    <property type="term" value="F:4 iron, 4 sulfur cluster binding"/>
    <property type="evidence" value="ECO:0007669"/>
    <property type="project" value="UniProtKB-KW"/>
</dbReference>
<dbReference type="InterPro" id="IPR058240">
    <property type="entry name" value="rSAM_sf"/>
</dbReference>
<dbReference type="SFLD" id="SFLDG01086">
    <property type="entry name" value="elongater_protein-like"/>
    <property type="match status" value="1"/>
</dbReference>
<dbReference type="InterPro" id="IPR007197">
    <property type="entry name" value="rSAM"/>
</dbReference>
<dbReference type="InterPro" id="IPR006638">
    <property type="entry name" value="Elp3/MiaA/NifB-like_rSAM"/>
</dbReference>
<keyword evidence="5" id="KW-0408">Iron</keyword>
<evidence type="ECO:0000256" key="3">
    <source>
        <dbReference type="ARBA" id="ARBA00022691"/>
    </source>
</evidence>
<evidence type="ECO:0000256" key="4">
    <source>
        <dbReference type="ARBA" id="ARBA00022723"/>
    </source>
</evidence>
<evidence type="ECO:0000259" key="7">
    <source>
        <dbReference type="PROSITE" id="PS51918"/>
    </source>
</evidence>
<evidence type="ECO:0000256" key="5">
    <source>
        <dbReference type="ARBA" id="ARBA00023004"/>
    </source>
</evidence>
<evidence type="ECO:0000256" key="6">
    <source>
        <dbReference type="ARBA" id="ARBA00023014"/>
    </source>
</evidence>
<gene>
    <name evidence="8" type="ORF">Dpo_1c01170</name>
</gene>
<organism evidence="8 9">
    <name type="scientific">Desulfotignum phosphitoxidans DSM 13687</name>
    <dbReference type="NCBI Taxonomy" id="1286635"/>
    <lineage>
        <taxon>Bacteria</taxon>
        <taxon>Pseudomonadati</taxon>
        <taxon>Thermodesulfobacteriota</taxon>
        <taxon>Desulfobacteria</taxon>
        <taxon>Desulfobacterales</taxon>
        <taxon>Desulfobacteraceae</taxon>
        <taxon>Desulfotignum</taxon>
    </lineage>
</organism>